<evidence type="ECO:0000313" key="4">
    <source>
        <dbReference type="Proteomes" id="UP000183868"/>
    </source>
</evidence>
<dbReference type="RefSeq" id="WP_006928155.1">
    <property type="nucleotide sequence ID" value="NZ_CM001402.1"/>
</dbReference>
<dbReference type="Proteomes" id="UP000183868">
    <property type="component" value="Chromosome"/>
</dbReference>
<dbReference type="STRING" id="880073.Cabys_3664"/>
<gene>
    <name evidence="1" type="ORF">Cabys_3664</name>
    <name evidence="2" type="ORF">Calab_1442</name>
</gene>
<keyword evidence="3" id="KW-1185">Reference proteome</keyword>
<proteinExistence type="predicted"/>
<dbReference type="EMBL" id="CM001402">
    <property type="protein sequence ID" value="EHO41063.1"/>
    <property type="molecule type" value="Genomic_DNA"/>
</dbReference>
<sequence>MQDKIQSAIQKLEKFISEVGLIKERRLQLQEIVSDLKKVKKQLGKASKSIK</sequence>
<accession>H1XPT7</accession>
<dbReference type="AlphaFoldDB" id="H1XPT7"/>
<dbReference type="KEGG" id="caby:Cabys_3664"/>
<reference evidence="1 4" key="2">
    <citation type="submission" date="2016-11" db="EMBL/GenBank/DDBJ databases">
        <title>Genomic analysis of Caldithrix abyssi and proposal of a novel bacterial phylum Caldithrichaeota.</title>
        <authorList>
            <person name="Kublanov I."/>
            <person name="Sigalova O."/>
            <person name="Gavrilov S."/>
            <person name="Lebedinsky A."/>
            <person name="Ivanova N."/>
            <person name="Daum C."/>
            <person name="Reddy T."/>
            <person name="Klenk H.P."/>
            <person name="Goker M."/>
            <person name="Reva O."/>
            <person name="Miroshnichenko M."/>
            <person name="Kyprides N."/>
            <person name="Woyke T."/>
            <person name="Gelfand M."/>
        </authorList>
    </citation>
    <scope>NUCLEOTIDE SEQUENCE [LARGE SCALE GENOMIC DNA]</scope>
    <source>
        <strain evidence="1 4">LF13</strain>
    </source>
</reference>
<dbReference type="HOGENOM" id="CLU_3096681_0_0_0"/>
<dbReference type="Proteomes" id="UP000004671">
    <property type="component" value="Chromosome"/>
</dbReference>
<organism evidence="2 3">
    <name type="scientific">Caldithrix abyssi DSM 13497</name>
    <dbReference type="NCBI Taxonomy" id="880073"/>
    <lineage>
        <taxon>Bacteria</taxon>
        <taxon>Pseudomonadati</taxon>
        <taxon>Calditrichota</taxon>
        <taxon>Calditrichia</taxon>
        <taxon>Calditrichales</taxon>
        <taxon>Calditrichaceae</taxon>
        <taxon>Caldithrix</taxon>
    </lineage>
</organism>
<protein>
    <submittedName>
        <fullName evidence="2">Uncharacterized protein</fullName>
    </submittedName>
</protein>
<dbReference type="PaxDb" id="880073-Calab_1442"/>
<reference evidence="2 3" key="1">
    <citation type="submission" date="2011-09" db="EMBL/GenBank/DDBJ databases">
        <title>The permanent draft genome of Caldithrix abyssi DSM 13497.</title>
        <authorList>
            <consortium name="US DOE Joint Genome Institute (JGI-PGF)"/>
            <person name="Lucas S."/>
            <person name="Han J."/>
            <person name="Lapidus A."/>
            <person name="Bruce D."/>
            <person name="Goodwin L."/>
            <person name="Pitluck S."/>
            <person name="Peters L."/>
            <person name="Kyrpides N."/>
            <person name="Mavromatis K."/>
            <person name="Ivanova N."/>
            <person name="Mikhailova N."/>
            <person name="Chertkov O."/>
            <person name="Detter J.C."/>
            <person name="Tapia R."/>
            <person name="Han C."/>
            <person name="Land M."/>
            <person name="Hauser L."/>
            <person name="Markowitz V."/>
            <person name="Cheng J.-F."/>
            <person name="Hugenholtz P."/>
            <person name="Woyke T."/>
            <person name="Wu D."/>
            <person name="Spring S."/>
            <person name="Brambilla E."/>
            <person name="Klenk H.-P."/>
            <person name="Eisen J.A."/>
        </authorList>
    </citation>
    <scope>NUCLEOTIDE SEQUENCE [LARGE SCALE GENOMIC DNA]</scope>
    <source>
        <strain evidence="2 3">DSM 13497</strain>
    </source>
</reference>
<evidence type="ECO:0000313" key="2">
    <source>
        <dbReference type="EMBL" id="EHO41063.1"/>
    </source>
</evidence>
<evidence type="ECO:0000313" key="3">
    <source>
        <dbReference type="Proteomes" id="UP000004671"/>
    </source>
</evidence>
<evidence type="ECO:0000313" key="1">
    <source>
        <dbReference type="EMBL" id="APF20410.1"/>
    </source>
</evidence>
<dbReference type="InParanoid" id="H1XPT7"/>
<dbReference type="EMBL" id="CP018099">
    <property type="protein sequence ID" value="APF20410.1"/>
    <property type="molecule type" value="Genomic_DNA"/>
</dbReference>
<name>H1XPT7_CALAY</name>